<dbReference type="NCBIfam" id="TIGR02937">
    <property type="entry name" value="sigma70-ECF"/>
    <property type="match status" value="1"/>
</dbReference>
<protein>
    <recommendedName>
        <fullName evidence="5">HTH luxR-type domain-containing protein</fullName>
    </recommendedName>
</protein>
<gene>
    <name evidence="6" type="ORF">C1H87_07820</name>
</gene>
<dbReference type="PANTHER" id="PTHR43133:SF46">
    <property type="entry name" value="RNA POLYMERASE SIGMA-70 FACTOR ECF SUBFAMILY"/>
    <property type="match status" value="1"/>
</dbReference>
<evidence type="ECO:0000256" key="2">
    <source>
        <dbReference type="ARBA" id="ARBA00023015"/>
    </source>
</evidence>
<name>A0A2K9PNI6_9FLAO</name>
<dbReference type="GO" id="GO:0016987">
    <property type="term" value="F:sigma factor activity"/>
    <property type="evidence" value="ECO:0007669"/>
    <property type="project" value="UniProtKB-KW"/>
</dbReference>
<dbReference type="Proteomes" id="UP000235826">
    <property type="component" value="Chromosome"/>
</dbReference>
<dbReference type="GO" id="GO:0003677">
    <property type="term" value="F:DNA binding"/>
    <property type="evidence" value="ECO:0007669"/>
    <property type="project" value="InterPro"/>
</dbReference>
<evidence type="ECO:0000313" key="7">
    <source>
        <dbReference type="Proteomes" id="UP000235826"/>
    </source>
</evidence>
<dbReference type="SUPFAM" id="SSF88659">
    <property type="entry name" value="Sigma3 and sigma4 domains of RNA polymerase sigma factors"/>
    <property type="match status" value="1"/>
</dbReference>
<evidence type="ECO:0000256" key="1">
    <source>
        <dbReference type="ARBA" id="ARBA00010641"/>
    </source>
</evidence>
<keyword evidence="4" id="KW-0804">Transcription</keyword>
<dbReference type="EMBL" id="CP025791">
    <property type="protein sequence ID" value="AUP78619.1"/>
    <property type="molecule type" value="Genomic_DNA"/>
</dbReference>
<evidence type="ECO:0000313" key="6">
    <source>
        <dbReference type="EMBL" id="AUP78619.1"/>
    </source>
</evidence>
<dbReference type="Pfam" id="PF08281">
    <property type="entry name" value="Sigma70_r4_2"/>
    <property type="match status" value="1"/>
</dbReference>
<dbReference type="InterPro" id="IPR000792">
    <property type="entry name" value="Tscrpt_reg_LuxR_C"/>
</dbReference>
<accession>A0A2K9PNI6</accession>
<evidence type="ECO:0000259" key="5">
    <source>
        <dbReference type="PROSITE" id="PS00622"/>
    </source>
</evidence>
<organism evidence="6 7">
    <name type="scientific">Flavivirga eckloniae</name>
    <dbReference type="NCBI Taxonomy" id="1803846"/>
    <lineage>
        <taxon>Bacteria</taxon>
        <taxon>Pseudomonadati</taxon>
        <taxon>Bacteroidota</taxon>
        <taxon>Flavobacteriia</taxon>
        <taxon>Flavobacteriales</taxon>
        <taxon>Flavobacteriaceae</taxon>
        <taxon>Flavivirga</taxon>
    </lineage>
</organism>
<dbReference type="AlphaFoldDB" id="A0A2K9PNI6"/>
<dbReference type="KEGG" id="fek:C1H87_07820"/>
<keyword evidence="2" id="KW-0805">Transcription regulation</keyword>
<dbReference type="InterPro" id="IPR036388">
    <property type="entry name" value="WH-like_DNA-bd_sf"/>
</dbReference>
<dbReference type="OrthoDB" id="9150024at2"/>
<reference evidence="6 7" key="1">
    <citation type="submission" date="2018-01" db="EMBL/GenBank/DDBJ databases">
        <title>Complete genome sequence of Flavivirga eckloniae ECD14 isolated from seaweed Ecklonia cava.</title>
        <authorList>
            <person name="Lee J.H."/>
            <person name="Baik K.S."/>
            <person name="Seong C.N."/>
        </authorList>
    </citation>
    <scope>NUCLEOTIDE SEQUENCE [LARGE SCALE GENOMIC DNA]</scope>
    <source>
        <strain evidence="6 7">ECD14</strain>
    </source>
</reference>
<evidence type="ECO:0000256" key="3">
    <source>
        <dbReference type="ARBA" id="ARBA00023082"/>
    </source>
</evidence>
<dbReference type="PROSITE" id="PS00622">
    <property type="entry name" value="HTH_LUXR_1"/>
    <property type="match status" value="1"/>
</dbReference>
<dbReference type="InterPro" id="IPR013324">
    <property type="entry name" value="RNA_pol_sigma_r3/r4-like"/>
</dbReference>
<keyword evidence="3" id="KW-0731">Sigma factor</keyword>
<feature type="domain" description="HTH luxR-type" evidence="5">
    <location>
        <begin position="154"/>
        <end position="181"/>
    </location>
</feature>
<dbReference type="InterPro" id="IPR039425">
    <property type="entry name" value="RNA_pol_sigma-70-like"/>
</dbReference>
<dbReference type="GO" id="GO:0006352">
    <property type="term" value="P:DNA-templated transcription initiation"/>
    <property type="evidence" value="ECO:0007669"/>
    <property type="project" value="InterPro"/>
</dbReference>
<comment type="similarity">
    <text evidence="1">Belongs to the sigma-70 factor family. ECF subfamily.</text>
</comment>
<dbReference type="Gene3D" id="1.10.10.10">
    <property type="entry name" value="Winged helix-like DNA-binding domain superfamily/Winged helix DNA-binding domain"/>
    <property type="match status" value="1"/>
</dbReference>
<proteinExistence type="inferred from homology"/>
<keyword evidence="7" id="KW-1185">Reference proteome</keyword>
<dbReference type="InterPro" id="IPR014284">
    <property type="entry name" value="RNA_pol_sigma-70_dom"/>
</dbReference>
<dbReference type="InterPro" id="IPR013325">
    <property type="entry name" value="RNA_pol_sigma_r2"/>
</dbReference>
<dbReference type="Gene3D" id="1.10.1740.10">
    <property type="match status" value="1"/>
</dbReference>
<evidence type="ECO:0000256" key="4">
    <source>
        <dbReference type="ARBA" id="ARBA00023163"/>
    </source>
</evidence>
<dbReference type="RefSeq" id="WP_102755274.1">
    <property type="nucleotide sequence ID" value="NZ_CP025791.1"/>
</dbReference>
<dbReference type="SUPFAM" id="SSF88946">
    <property type="entry name" value="Sigma2 domain of RNA polymerase sigma factors"/>
    <property type="match status" value="1"/>
</dbReference>
<dbReference type="InterPro" id="IPR013249">
    <property type="entry name" value="RNA_pol_sigma70_r4_t2"/>
</dbReference>
<sequence>MSIIEETIQEESEEVWIKFVNGDKNAFTSIYNLNVDALFSYGMKLNPEKGFVKDCIQDVFLDIYEHRKQISTPKNIRFYLFKALKHTMFRELKKERKKSHLPEHENLSFITAYNIETKTISTEVEEHQKELVAKIIKELTPKQQEILYLRFTKGFSYIEISEIININHNSVRKQVYRVIKKLRKNPIFNTTTNSGVYLLLILSQL</sequence>
<dbReference type="PANTHER" id="PTHR43133">
    <property type="entry name" value="RNA POLYMERASE ECF-TYPE SIGMA FACTO"/>
    <property type="match status" value="1"/>
</dbReference>